<comment type="similarity">
    <text evidence="3">Belongs to the class-II pyridoxal-phosphate-dependent aminotransferase family. Histidinol-phosphate aminotransferase subfamily.</text>
</comment>
<comment type="caution">
    <text evidence="13">The sequence shown here is derived from an EMBL/GenBank/DDBJ whole genome shotgun (WGS) entry which is preliminary data.</text>
</comment>
<dbReference type="InterPro" id="IPR001917">
    <property type="entry name" value="Aminotrans_II_pyridoxalP_BS"/>
</dbReference>
<evidence type="ECO:0000256" key="6">
    <source>
        <dbReference type="ARBA" id="ARBA00022605"/>
    </source>
</evidence>
<dbReference type="Gene3D" id="3.40.640.10">
    <property type="entry name" value="Type I PLP-dependent aspartate aminotransferase-like (Major domain)"/>
    <property type="match status" value="1"/>
</dbReference>
<sequence length="173" mass="18561">DGFDARDDIAVLRTFSKAYGLAGIRLGYAVVPGEWGDVYARVNTPFAASELACRAGLAAVDDEEHVERTVETARESRVYMRNTIETHVWESEGNFALVDVGDASAVAAEMQERGVIVRDCSSFGLPGCIRITCGTEEETERAVATLNDVLADLGLETDATDEADDPDAEVAGQ</sequence>
<evidence type="ECO:0000256" key="9">
    <source>
        <dbReference type="ARBA" id="ARBA00023102"/>
    </source>
</evidence>
<dbReference type="PANTHER" id="PTHR43643">
    <property type="entry name" value="HISTIDINOL-PHOSPHATE AMINOTRANSFERASE 2"/>
    <property type="match status" value="1"/>
</dbReference>
<keyword evidence="6" id="KW-0028">Amino-acid biosynthesis</keyword>
<keyword evidence="5 13" id="KW-0032">Aminotransferase</keyword>
<keyword evidence="7" id="KW-0808">Transferase</keyword>
<evidence type="ECO:0000256" key="3">
    <source>
        <dbReference type="ARBA" id="ARBA00007970"/>
    </source>
</evidence>
<organism evidence="13 14">
    <name type="scientific">Natrinema soli</name>
    <dbReference type="NCBI Taxonomy" id="1930624"/>
    <lineage>
        <taxon>Archaea</taxon>
        <taxon>Methanobacteriati</taxon>
        <taxon>Methanobacteriota</taxon>
        <taxon>Stenosarchaea group</taxon>
        <taxon>Halobacteria</taxon>
        <taxon>Halobacteriales</taxon>
        <taxon>Natrialbaceae</taxon>
        <taxon>Natrinema</taxon>
    </lineage>
</organism>
<feature type="non-terminal residue" evidence="13">
    <location>
        <position position="1"/>
    </location>
</feature>
<dbReference type="InterPro" id="IPR050106">
    <property type="entry name" value="HistidinolP_aminotransfase"/>
</dbReference>
<dbReference type="SUPFAM" id="SSF53383">
    <property type="entry name" value="PLP-dependent transferases"/>
    <property type="match status" value="1"/>
</dbReference>
<dbReference type="CDD" id="cd00609">
    <property type="entry name" value="AAT_like"/>
    <property type="match status" value="1"/>
</dbReference>
<dbReference type="GO" id="GO:0004400">
    <property type="term" value="F:histidinol-phosphate transaminase activity"/>
    <property type="evidence" value="ECO:0007669"/>
    <property type="project" value="UniProtKB-EC"/>
</dbReference>
<evidence type="ECO:0000256" key="8">
    <source>
        <dbReference type="ARBA" id="ARBA00022898"/>
    </source>
</evidence>
<dbReference type="InterPro" id="IPR015422">
    <property type="entry name" value="PyrdxlP-dep_Trfase_small"/>
</dbReference>
<dbReference type="PANTHER" id="PTHR43643:SF6">
    <property type="entry name" value="HISTIDINOL-PHOSPHATE AMINOTRANSFERASE"/>
    <property type="match status" value="1"/>
</dbReference>
<evidence type="ECO:0000256" key="10">
    <source>
        <dbReference type="ARBA" id="ARBA00047481"/>
    </source>
</evidence>
<protein>
    <recommendedName>
        <fullName evidence="4">histidinol-phosphate transaminase</fullName>
        <ecNumber evidence="4">2.6.1.9</ecNumber>
    </recommendedName>
</protein>
<dbReference type="Pfam" id="PF00155">
    <property type="entry name" value="Aminotran_1_2"/>
    <property type="match status" value="1"/>
</dbReference>
<evidence type="ECO:0000313" key="13">
    <source>
        <dbReference type="EMBL" id="MFC6767980.1"/>
    </source>
</evidence>
<dbReference type="EMBL" id="JBHSWV010000459">
    <property type="protein sequence ID" value="MFC6767980.1"/>
    <property type="molecule type" value="Genomic_DNA"/>
</dbReference>
<dbReference type="Proteomes" id="UP001596383">
    <property type="component" value="Unassembled WGS sequence"/>
</dbReference>
<dbReference type="PROSITE" id="PS00599">
    <property type="entry name" value="AA_TRANSFER_CLASS_2"/>
    <property type="match status" value="1"/>
</dbReference>
<dbReference type="InterPro" id="IPR004839">
    <property type="entry name" value="Aminotransferase_I/II_large"/>
</dbReference>
<keyword evidence="9" id="KW-0368">Histidine biosynthesis</keyword>
<dbReference type="GO" id="GO:0000105">
    <property type="term" value="P:L-histidine biosynthetic process"/>
    <property type="evidence" value="ECO:0007669"/>
    <property type="project" value="UniProtKB-KW"/>
</dbReference>
<name>A0ABD5SY12_9EURY</name>
<evidence type="ECO:0000256" key="1">
    <source>
        <dbReference type="ARBA" id="ARBA00001933"/>
    </source>
</evidence>
<dbReference type="EC" id="2.6.1.9" evidence="4"/>
<dbReference type="Gene3D" id="3.90.1150.10">
    <property type="entry name" value="Aspartate Aminotransferase, domain 1"/>
    <property type="match status" value="1"/>
</dbReference>
<comment type="pathway">
    <text evidence="2">Amino-acid biosynthesis; L-histidine biosynthesis; L-histidine from 5-phospho-alpha-D-ribose 1-diphosphate: step 7/9.</text>
</comment>
<evidence type="ECO:0000256" key="11">
    <source>
        <dbReference type="RuleBase" id="RU003693"/>
    </source>
</evidence>
<reference evidence="13 14" key="1">
    <citation type="journal article" date="2019" name="Int. J. Syst. Evol. Microbiol.">
        <title>The Global Catalogue of Microorganisms (GCM) 10K type strain sequencing project: providing services to taxonomists for standard genome sequencing and annotation.</title>
        <authorList>
            <consortium name="The Broad Institute Genomics Platform"/>
            <consortium name="The Broad Institute Genome Sequencing Center for Infectious Disease"/>
            <person name="Wu L."/>
            <person name="Ma J."/>
        </authorList>
    </citation>
    <scope>NUCLEOTIDE SEQUENCE [LARGE SCALE GENOMIC DNA]</scope>
    <source>
        <strain evidence="13 14">LMG 29247</strain>
    </source>
</reference>
<keyword evidence="14" id="KW-1185">Reference proteome</keyword>
<gene>
    <name evidence="13" type="ORF">ACFQE6_24160</name>
</gene>
<feature type="domain" description="Aminotransferase class I/classII large" evidence="12">
    <location>
        <begin position="4"/>
        <end position="145"/>
    </location>
</feature>
<dbReference type="RefSeq" id="WP_273740819.1">
    <property type="nucleotide sequence ID" value="NZ_JAQIVI010000459.1"/>
</dbReference>
<proteinExistence type="inferred from homology"/>
<comment type="catalytic activity">
    <reaction evidence="10">
        <text>L-histidinol phosphate + 2-oxoglutarate = 3-(imidazol-4-yl)-2-oxopropyl phosphate + L-glutamate</text>
        <dbReference type="Rhea" id="RHEA:23744"/>
        <dbReference type="ChEBI" id="CHEBI:16810"/>
        <dbReference type="ChEBI" id="CHEBI:29985"/>
        <dbReference type="ChEBI" id="CHEBI:57766"/>
        <dbReference type="ChEBI" id="CHEBI:57980"/>
        <dbReference type="EC" id="2.6.1.9"/>
    </reaction>
</comment>
<comment type="cofactor">
    <cofactor evidence="1 11">
        <name>pyridoxal 5'-phosphate</name>
        <dbReference type="ChEBI" id="CHEBI:597326"/>
    </cofactor>
</comment>
<evidence type="ECO:0000256" key="7">
    <source>
        <dbReference type="ARBA" id="ARBA00022679"/>
    </source>
</evidence>
<evidence type="ECO:0000259" key="12">
    <source>
        <dbReference type="Pfam" id="PF00155"/>
    </source>
</evidence>
<evidence type="ECO:0000256" key="2">
    <source>
        <dbReference type="ARBA" id="ARBA00005011"/>
    </source>
</evidence>
<accession>A0ABD5SY12</accession>
<dbReference type="InterPro" id="IPR015424">
    <property type="entry name" value="PyrdxlP-dep_Trfase"/>
</dbReference>
<evidence type="ECO:0000313" key="14">
    <source>
        <dbReference type="Proteomes" id="UP001596383"/>
    </source>
</evidence>
<dbReference type="AlphaFoldDB" id="A0ABD5SY12"/>
<dbReference type="InterPro" id="IPR015421">
    <property type="entry name" value="PyrdxlP-dep_Trfase_major"/>
</dbReference>
<evidence type="ECO:0000256" key="4">
    <source>
        <dbReference type="ARBA" id="ARBA00012748"/>
    </source>
</evidence>
<keyword evidence="8 11" id="KW-0663">Pyridoxal phosphate</keyword>
<evidence type="ECO:0000256" key="5">
    <source>
        <dbReference type="ARBA" id="ARBA00022576"/>
    </source>
</evidence>